<name>A0A6J7R520_9ZZZZ</name>
<evidence type="ECO:0000313" key="1">
    <source>
        <dbReference type="EMBL" id="CAB5023834.1"/>
    </source>
</evidence>
<reference evidence="1" key="1">
    <citation type="submission" date="2020-05" db="EMBL/GenBank/DDBJ databases">
        <authorList>
            <person name="Chiriac C."/>
            <person name="Salcher M."/>
            <person name="Ghai R."/>
            <person name="Kavagutti S V."/>
        </authorList>
    </citation>
    <scope>NUCLEOTIDE SEQUENCE</scope>
</reference>
<protein>
    <submittedName>
        <fullName evidence="1">Unannotated protein</fullName>
    </submittedName>
</protein>
<gene>
    <name evidence="1" type="ORF">UFOPK3931_03521</name>
</gene>
<sequence length="57" mass="6598">MAFIVEHPGGERAEELCLCRAAEWQLVETDRPEALEDRSVQRVLECLEHSLGTFDRR</sequence>
<dbReference type="EMBL" id="CAFBOL010000202">
    <property type="protein sequence ID" value="CAB5023834.1"/>
    <property type="molecule type" value="Genomic_DNA"/>
</dbReference>
<proteinExistence type="predicted"/>
<organism evidence="1">
    <name type="scientific">freshwater metagenome</name>
    <dbReference type="NCBI Taxonomy" id="449393"/>
    <lineage>
        <taxon>unclassified sequences</taxon>
        <taxon>metagenomes</taxon>
        <taxon>ecological metagenomes</taxon>
    </lineage>
</organism>
<accession>A0A6J7R520</accession>
<dbReference type="AlphaFoldDB" id="A0A6J7R520"/>